<reference evidence="1" key="1">
    <citation type="journal article" date="2015" name="Front. Microbiol.">
        <title>Combining genomic sequencing methods to explore viral diversity and reveal potential virus-host interactions.</title>
        <authorList>
            <person name="Chow C.E."/>
            <person name="Winget D.M."/>
            <person name="White R.A.III."/>
            <person name="Hallam S.J."/>
            <person name="Suttle C.A."/>
        </authorList>
    </citation>
    <scope>NUCLEOTIDE SEQUENCE</scope>
    <source>
        <strain evidence="1">Anoxic3_8</strain>
    </source>
</reference>
<proteinExistence type="predicted"/>
<reference evidence="1" key="2">
    <citation type="submission" date="2015-03" db="EMBL/GenBank/DDBJ databases">
        <authorList>
            <person name="Chow C.-E.T."/>
            <person name="Winget D.M."/>
            <person name="White R.A.III."/>
            <person name="Hallam S.J."/>
            <person name="Suttle C.A."/>
        </authorList>
    </citation>
    <scope>NUCLEOTIDE SEQUENCE</scope>
    <source>
        <strain evidence="1">Anoxic3_8</strain>
    </source>
</reference>
<sequence length="103" mass="10817">MDNLSACLDIALWSASLIISSAIFCKCLRFCAESDLILSKVCLPTTFPALAIGPVIASSTIPVPLSLIPWDIKPIPPNRPNIPPKVAPCSICLGLASPSSSLE</sequence>
<organism evidence="1">
    <name type="scientific">uncultured marine virus</name>
    <dbReference type="NCBI Taxonomy" id="186617"/>
    <lineage>
        <taxon>Viruses</taxon>
        <taxon>environmental samples</taxon>
    </lineage>
</organism>
<dbReference type="EMBL" id="KR029583">
    <property type="protein sequence ID" value="AKH46450.1"/>
    <property type="molecule type" value="Genomic_DNA"/>
</dbReference>
<evidence type="ECO:0000313" key="1">
    <source>
        <dbReference type="EMBL" id="AKH46450.1"/>
    </source>
</evidence>
<accession>A0A0F7L3H1</accession>
<protein>
    <submittedName>
        <fullName evidence="1">Uncharacterized protein</fullName>
    </submittedName>
</protein>
<name>A0A0F7L3H1_9VIRU</name>